<organism evidence="2 3">
    <name type="scientific">Digitaria exilis</name>
    <dbReference type="NCBI Taxonomy" id="1010633"/>
    <lineage>
        <taxon>Eukaryota</taxon>
        <taxon>Viridiplantae</taxon>
        <taxon>Streptophyta</taxon>
        <taxon>Embryophyta</taxon>
        <taxon>Tracheophyta</taxon>
        <taxon>Spermatophyta</taxon>
        <taxon>Magnoliopsida</taxon>
        <taxon>Liliopsida</taxon>
        <taxon>Poales</taxon>
        <taxon>Poaceae</taxon>
        <taxon>PACMAD clade</taxon>
        <taxon>Panicoideae</taxon>
        <taxon>Panicodae</taxon>
        <taxon>Paniceae</taxon>
        <taxon>Anthephorinae</taxon>
        <taxon>Digitaria</taxon>
    </lineage>
</organism>
<gene>
    <name evidence="2" type="ORF">HU200_030134</name>
</gene>
<dbReference type="AlphaFoldDB" id="A0A835ENS5"/>
<protein>
    <submittedName>
        <fullName evidence="2">Uncharacterized protein</fullName>
    </submittedName>
</protein>
<keyword evidence="3" id="KW-1185">Reference proteome</keyword>
<sequence>MLKTTSLHRECRLRIDSRTLSQEYYDLREQGMRKWPAYKQERKSFNALFAAIRRALGRYKDHRIKYGSFYILTHPTVNAIYVMSPLYTMPRKQASRRIRHLLRNREAYAQASIIKPSLGQQGSTKILVLYLFVIILACMLILL</sequence>
<feature type="transmembrane region" description="Helical" evidence="1">
    <location>
        <begin position="126"/>
        <end position="142"/>
    </location>
</feature>
<reference evidence="2" key="1">
    <citation type="submission" date="2020-07" db="EMBL/GenBank/DDBJ databases">
        <title>Genome sequence and genetic diversity analysis of an under-domesticated orphan crop, white fonio (Digitaria exilis).</title>
        <authorList>
            <person name="Bennetzen J.L."/>
            <person name="Chen S."/>
            <person name="Ma X."/>
            <person name="Wang X."/>
            <person name="Yssel A.E.J."/>
            <person name="Chaluvadi S.R."/>
            <person name="Johnson M."/>
            <person name="Gangashetty P."/>
            <person name="Hamidou F."/>
            <person name="Sanogo M.D."/>
            <person name="Zwaenepoel A."/>
            <person name="Wallace J."/>
            <person name="Van De Peer Y."/>
            <person name="Van Deynze A."/>
        </authorList>
    </citation>
    <scope>NUCLEOTIDE SEQUENCE</scope>
    <source>
        <tissue evidence="2">Leaves</tissue>
    </source>
</reference>
<name>A0A835ENS5_9POAL</name>
<comment type="caution">
    <text evidence="2">The sequence shown here is derived from an EMBL/GenBank/DDBJ whole genome shotgun (WGS) entry which is preliminary data.</text>
</comment>
<evidence type="ECO:0000256" key="1">
    <source>
        <dbReference type="SAM" id="Phobius"/>
    </source>
</evidence>
<accession>A0A835ENS5</accession>
<dbReference type="Proteomes" id="UP000636709">
    <property type="component" value="Unassembled WGS sequence"/>
</dbReference>
<proteinExistence type="predicted"/>
<keyword evidence="1" id="KW-0472">Membrane</keyword>
<keyword evidence="1" id="KW-1133">Transmembrane helix</keyword>
<keyword evidence="1" id="KW-0812">Transmembrane</keyword>
<evidence type="ECO:0000313" key="2">
    <source>
        <dbReference type="EMBL" id="KAF8708748.1"/>
    </source>
</evidence>
<dbReference type="EMBL" id="JACEFO010001756">
    <property type="protein sequence ID" value="KAF8708748.1"/>
    <property type="molecule type" value="Genomic_DNA"/>
</dbReference>
<evidence type="ECO:0000313" key="3">
    <source>
        <dbReference type="Proteomes" id="UP000636709"/>
    </source>
</evidence>
<feature type="transmembrane region" description="Helical" evidence="1">
    <location>
        <begin position="69"/>
        <end position="89"/>
    </location>
</feature>